<dbReference type="Proteomes" id="UP000220836">
    <property type="component" value="Unassembled WGS sequence"/>
</dbReference>
<accession>A0A238L0D4</accession>
<dbReference type="AlphaFoldDB" id="A0A238L0D4"/>
<organism evidence="1 2">
    <name type="scientific">Pelagimonas varians</name>
    <dbReference type="NCBI Taxonomy" id="696760"/>
    <lineage>
        <taxon>Bacteria</taxon>
        <taxon>Pseudomonadati</taxon>
        <taxon>Pseudomonadota</taxon>
        <taxon>Alphaproteobacteria</taxon>
        <taxon>Rhodobacterales</taxon>
        <taxon>Roseobacteraceae</taxon>
        <taxon>Pelagimonas</taxon>
    </lineage>
</organism>
<gene>
    <name evidence="1" type="ORF">PEV8663_03639</name>
</gene>
<dbReference type="RefSeq" id="WP_211318251.1">
    <property type="nucleotide sequence ID" value="NZ_FXYH01000016.1"/>
</dbReference>
<evidence type="ECO:0008006" key="3">
    <source>
        <dbReference type="Google" id="ProtNLM"/>
    </source>
</evidence>
<dbReference type="EMBL" id="FXYH01000016">
    <property type="protein sequence ID" value="SMX47806.1"/>
    <property type="molecule type" value="Genomic_DNA"/>
</dbReference>
<proteinExistence type="predicted"/>
<name>A0A238L0D4_9RHOB</name>
<protein>
    <recommendedName>
        <fullName evidence="3">Prophage CP4-57 regulatory protein (AlpA)</fullName>
    </recommendedName>
</protein>
<evidence type="ECO:0000313" key="1">
    <source>
        <dbReference type="EMBL" id="SMX47806.1"/>
    </source>
</evidence>
<reference evidence="1 2" key="1">
    <citation type="submission" date="2017-05" db="EMBL/GenBank/DDBJ databases">
        <authorList>
            <person name="Song R."/>
            <person name="Chenine A.L."/>
            <person name="Ruprecht R.M."/>
        </authorList>
    </citation>
    <scope>NUCLEOTIDE SEQUENCE [LARGE SCALE GENOMIC DNA]</scope>
    <source>
        <strain evidence="1 2">CECT 8663</strain>
    </source>
</reference>
<sequence>MMAKQSPDHLAVTDRTAATMLDMSATQFSRLVSAGALPQPVTLPGGIARWRVADLVAIIDGFAAKPEEEKFEL</sequence>
<keyword evidence="2" id="KW-1185">Reference proteome</keyword>
<evidence type="ECO:0000313" key="2">
    <source>
        <dbReference type="Proteomes" id="UP000220836"/>
    </source>
</evidence>